<gene>
    <name evidence="2" type="ORF">AS026_18085</name>
</gene>
<sequence length="147" mass="15843">MPPMAYTGGNWAGSWVFYGMQLPVLAVLLYVSRVKPPATLAAALVSIAAASYHIYLLHRILPEALFDRANPATFTAPLPVAVSVVSGLLSGILAYQLQRLIMLGQRLWAGLSRLGDYLRHLLSGRQGVSFGSAPPLASEQQRSRVSP</sequence>
<organism evidence="2 3">
    <name type="scientific">Rhizobium altiplani</name>
    <dbReference type="NCBI Taxonomy" id="1864509"/>
    <lineage>
        <taxon>Bacteria</taxon>
        <taxon>Pseudomonadati</taxon>
        <taxon>Pseudomonadota</taxon>
        <taxon>Alphaproteobacteria</taxon>
        <taxon>Hyphomicrobiales</taxon>
        <taxon>Rhizobiaceae</taxon>
        <taxon>Rhizobium/Agrobacterium group</taxon>
        <taxon>Rhizobium</taxon>
    </lineage>
</organism>
<comment type="caution">
    <text evidence="2">The sequence shown here is derived from an EMBL/GenBank/DDBJ whole genome shotgun (WGS) entry which is preliminary data.</text>
</comment>
<keyword evidence="1" id="KW-0812">Transmembrane</keyword>
<feature type="transmembrane region" description="Helical" evidence="1">
    <location>
        <begin position="38"/>
        <end position="56"/>
    </location>
</feature>
<keyword evidence="3" id="KW-1185">Reference proteome</keyword>
<accession>A0A109J8G6</accession>
<evidence type="ECO:0000256" key="1">
    <source>
        <dbReference type="SAM" id="Phobius"/>
    </source>
</evidence>
<keyword evidence="1" id="KW-1133">Transmembrane helix</keyword>
<reference evidence="2 3" key="1">
    <citation type="submission" date="2015-11" db="EMBL/GenBank/DDBJ databases">
        <title>Draft Genome Sequence of the Strain BR 10423 (Rhizobium sp.) isolated from nodules of Mimosa pudica.</title>
        <authorList>
            <person name="Barauna A.C."/>
            <person name="Zilli J.E."/>
            <person name="Simoes-Araujo J.L."/>
            <person name="Reis V.M."/>
            <person name="James E.K."/>
            <person name="Reis F.B.Jr."/>
            <person name="Rouws L.F."/>
            <person name="Passos S.R."/>
            <person name="Gois S.R."/>
        </authorList>
    </citation>
    <scope>NUCLEOTIDE SEQUENCE [LARGE SCALE GENOMIC DNA]</scope>
    <source>
        <strain evidence="2 3">BR10423</strain>
    </source>
</reference>
<dbReference type="Proteomes" id="UP000068164">
    <property type="component" value="Unassembled WGS sequence"/>
</dbReference>
<feature type="transmembrane region" description="Helical" evidence="1">
    <location>
        <begin position="76"/>
        <end position="97"/>
    </location>
</feature>
<evidence type="ECO:0000313" key="2">
    <source>
        <dbReference type="EMBL" id="KWV44276.1"/>
    </source>
</evidence>
<protein>
    <submittedName>
        <fullName evidence="2">Uncharacterized protein</fullName>
    </submittedName>
</protein>
<dbReference type="AlphaFoldDB" id="A0A109J8G6"/>
<dbReference type="EMBL" id="LNCD01000123">
    <property type="protein sequence ID" value="KWV44276.1"/>
    <property type="molecule type" value="Genomic_DNA"/>
</dbReference>
<keyword evidence="1" id="KW-0472">Membrane</keyword>
<evidence type="ECO:0000313" key="3">
    <source>
        <dbReference type="Proteomes" id="UP000068164"/>
    </source>
</evidence>
<name>A0A109J8G6_9HYPH</name>
<proteinExistence type="predicted"/>
<dbReference type="RefSeq" id="WP_245307679.1">
    <property type="nucleotide sequence ID" value="NZ_LNCD01000123.1"/>
</dbReference>
<feature type="transmembrane region" description="Helical" evidence="1">
    <location>
        <begin position="12"/>
        <end position="31"/>
    </location>
</feature>